<reference evidence="12 13" key="1">
    <citation type="journal article" date="2007" name="Science">
        <title>Sea anemone genome reveals ancestral eumetazoan gene repertoire and genomic organization.</title>
        <authorList>
            <person name="Putnam N.H."/>
            <person name="Srivastava M."/>
            <person name="Hellsten U."/>
            <person name="Dirks B."/>
            <person name="Chapman J."/>
            <person name="Salamov A."/>
            <person name="Terry A."/>
            <person name="Shapiro H."/>
            <person name="Lindquist E."/>
            <person name="Kapitonov V.V."/>
            <person name="Jurka J."/>
            <person name="Genikhovich G."/>
            <person name="Grigoriev I.V."/>
            <person name="Lucas S.M."/>
            <person name="Steele R.E."/>
            <person name="Finnerty J.R."/>
            <person name="Technau U."/>
            <person name="Martindale M.Q."/>
            <person name="Rokhsar D.S."/>
        </authorList>
    </citation>
    <scope>NUCLEOTIDE SEQUENCE [LARGE SCALE GENOMIC DNA]</scope>
    <source>
        <strain evidence="13">CH2 X CH6</strain>
    </source>
</reference>
<feature type="compositionally biased region" description="Acidic residues" evidence="9">
    <location>
        <begin position="471"/>
        <end position="483"/>
    </location>
</feature>
<keyword evidence="8" id="KW-0968">Cytoplasmic vesicle</keyword>
<proteinExistence type="inferred from homology"/>
<feature type="transmembrane region" description="Helical" evidence="10">
    <location>
        <begin position="200"/>
        <end position="222"/>
    </location>
</feature>
<evidence type="ECO:0000256" key="7">
    <source>
        <dbReference type="ARBA" id="ARBA00023136"/>
    </source>
</evidence>
<evidence type="ECO:0000256" key="8">
    <source>
        <dbReference type="ARBA" id="ARBA00023329"/>
    </source>
</evidence>
<gene>
    <name evidence="12" type="ORF">NEMVEDRAFT_v1g222356</name>
</gene>
<dbReference type="PANTHER" id="PTHR22950">
    <property type="entry name" value="AMINO ACID TRANSPORTER"/>
    <property type="match status" value="1"/>
</dbReference>
<evidence type="ECO:0000256" key="2">
    <source>
        <dbReference type="ARBA" id="ARBA00008066"/>
    </source>
</evidence>
<feature type="transmembrane region" description="Helical" evidence="10">
    <location>
        <begin position="157"/>
        <end position="180"/>
    </location>
</feature>
<sequence length="585" mass="65395">MVEQLSLDRRASALMAGWNVTSMIQGTGTLGIPYSVRMGGWAGITTILILAWVCCFTGKLLIECLYSESKSTGKIKRVYTNYPELGGAVWPKFGNHLVSVIQVCEMFGGTIMYIVLLATLVTDLFTTCTPLRQQHWAVICTYIALPLAFVRRVSVIAWASMISVFAFTCALTTIIIYTITQYHHMSIQNIPAFDFTKFPVGFGIIVFSYTAHAVFPGVEASMRNPRMYPRMMNVAFVVAAIVKTSLGLLTVMVFGTTTQQAVTVNIKNSTVVNYLSNGFVIINVLFSFPINLFVITETLDSKFLRFFPHMDRSSEYNWAWQGLTRTLVLTLALVLVLIVPHFALFVGFVGSFTGTCLCFVLPCYFNIKLKWQSLRWFVSWYDARYSVESELITIKEAPGACLDETRLQYIVQAVSGAREAHPVRSRAELTRVERNPDREEPIVNGNSPIRDQNQQQDKSPVSPDAESKDADQEESEEEDEDNSEEQRQPSPESSQNGGEENQGRDKQRPDRQGGKERGQNKTDNKGPKAQKANKGTKGPKGSPPDAKTLRARAQKEKHKGQRANHNRKAGAEWKRNKGMGALPPQ</sequence>
<dbReference type="InterPro" id="IPR013057">
    <property type="entry name" value="AA_transpt_TM"/>
</dbReference>
<name>A7T4V5_NEMVE</name>
<feature type="transmembrane region" description="Helical" evidence="10">
    <location>
        <begin position="274"/>
        <end position="295"/>
    </location>
</feature>
<feature type="compositionally biased region" description="Basic residues" evidence="9">
    <location>
        <begin position="549"/>
        <end position="568"/>
    </location>
</feature>
<dbReference type="EMBL" id="DS470973">
    <property type="protein sequence ID" value="EDO29006.1"/>
    <property type="molecule type" value="Genomic_DNA"/>
</dbReference>
<dbReference type="PhylomeDB" id="A7T4V5"/>
<dbReference type="HOGENOM" id="CLU_466396_0_0_1"/>
<dbReference type="InParanoid" id="A7T4V5"/>
<feature type="compositionally biased region" description="Basic and acidic residues" evidence="9">
    <location>
        <begin position="501"/>
        <end position="526"/>
    </location>
</feature>
<evidence type="ECO:0000313" key="12">
    <source>
        <dbReference type="EMBL" id="EDO29006.1"/>
    </source>
</evidence>
<accession>A7T4V5</accession>
<dbReference type="PANTHER" id="PTHR22950:SF689">
    <property type="entry name" value="VESICULAR INHIBITORY AMINO ACID TRANSPORTER"/>
    <property type="match status" value="1"/>
</dbReference>
<dbReference type="GO" id="GO:0006836">
    <property type="term" value="P:neurotransmitter transport"/>
    <property type="evidence" value="ECO:0007669"/>
    <property type="project" value="UniProtKB-KW"/>
</dbReference>
<keyword evidence="13" id="KW-1185">Reference proteome</keyword>
<feature type="transmembrane region" description="Helical" evidence="10">
    <location>
        <begin position="133"/>
        <end position="150"/>
    </location>
</feature>
<feature type="transmembrane region" description="Helical" evidence="10">
    <location>
        <begin position="100"/>
        <end position="121"/>
    </location>
</feature>
<evidence type="ECO:0000256" key="1">
    <source>
        <dbReference type="ARBA" id="ARBA00004439"/>
    </source>
</evidence>
<feature type="transmembrane region" description="Helical" evidence="10">
    <location>
        <begin position="234"/>
        <end position="254"/>
    </location>
</feature>
<evidence type="ECO:0000256" key="3">
    <source>
        <dbReference type="ARBA" id="ARBA00022448"/>
    </source>
</evidence>
<feature type="transmembrane region" description="Helical" evidence="10">
    <location>
        <begin position="316"/>
        <end position="338"/>
    </location>
</feature>
<dbReference type="OMA" id="MDLYATC"/>
<feature type="transmembrane region" description="Helical" evidence="10">
    <location>
        <begin position="344"/>
        <end position="365"/>
    </location>
</feature>
<evidence type="ECO:0000256" key="4">
    <source>
        <dbReference type="ARBA" id="ARBA00022692"/>
    </source>
</evidence>
<feature type="compositionally biased region" description="Basic and acidic residues" evidence="9">
    <location>
        <begin position="422"/>
        <end position="441"/>
    </location>
</feature>
<dbReference type="AlphaFoldDB" id="A7T4V5"/>
<evidence type="ECO:0000256" key="9">
    <source>
        <dbReference type="SAM" id="MobiDB-lite"/>
    </source>
</evidence>
<comment type="subcellular location">
    <subcellularLocation>
        <location evidence="1">Cytoplasmic vesicle membrane</location>
        <topology evidence="1">Multi-pass membrane protein</topology>
    </subcellularLocation>
</comment>
<feature type="domain" description="Amino acid transporter transmembrane" evidence="11">
    <location>
        <begin position="10"/>
        <end position="381"/>
    </location>
</feature>
<protein>
    <recommendedName>
        <fullName evidence="11">Amino acid transporter transmembrane domain-containing protein</fullName>
    </recommendedName>
</protein>
<comment type="similarity">
    <text evidence="2">Belongs to the amino acid/polyamine transporter 2 family.</text>
</comment>
<dbReference type="Proteomes" id="UP000001593">
    <property type="component" value="Unassembled WGS sequence"/>
</dbReference>
<keyword evidence="4 10" id="KW-0812">Transmembrane</keyword>
<evidence type="ECO:0000256" key="10">
    <source>
        <dbReference type="SAM" id="Phobius"/>
    </source>
</evidence>
<organism evidence="12 13">
    <name type="scientific">Nematostella vectensis</name>
    <name type="common">Starlet sea anemone</name>
    <dbReference type="NCBI Taxonomy" id="45351"/>
    <lineage>
        <taxon>Eukaryota</taxon>
        <taxon>Metazoa</taxon>
        <taxon>Cnidaria</taxon>
        <taxon>Anthozoa</taxon>
        <taxon>Hexacorallia</taxon>
        <taxon>Actiniaria</taxon>
        <taxon>Edwardsiidae</taxon>
        <taxon>Nematostella</taxon>
    </lineage>
</organism>
<feature type="transmembrane region" description="Helical" evidence="10">
    <location>
        <begin position="12"/>
        <end position="34"/>
    </location>
</feature>
<evidence type="ECO:0000256" key="5">
    <source>
        <dbReference type="ARBA" id="ARBA00022775"/>
    </source>
</evidence>
<keyword evidence="3" id="KW-0813">Transport</keyword>
<feature type="region of interest" description="Disordered" evidence="9">
    <location>
        <begin position="422"/>
        <end position="585"/>
    </location>
</feature>
<feature type="compositionally biased region" description="Polar residues" evidence="9">
    <location>
        <begin position="444"/>
        <end position="459"/>
    </location>
</feature>
<keyword evidence="6 10" id="KW-1133">Transmembrane helix</keyword>
<evidence type="ECO:0000259" key="11">
    <source>
        <dbReference type="Pfam" id="PF01490"/>
    </source>
</evidence>
<feature type="transmembrane region" description="Helical" evidence="10">
    <location>
        <begin position="40"/>
        <end position="62"/>
    </location>
</feature>
<dbReference type="Pfam" id="PF01490">
    <property type="entry name" value="Aa_trans"/>
    <property type="match status" value="1"/>
</dbReference>
<evidence type="ECO:0000313" key="13">
    <source>
        <dbReference type="Proteomes" id="UP000001593"/>
    </source>
</evidence>
<dbReference type="STRING" id="45351.A7T4V5"/>
<keyword evidence="7 10" id="KW-0472">Membrane</keyword>
<dbReference type="eggNOG" id="KOG4303">
    <property type="taxonomic scope" value="Eukaryota"/>
</dbReference>
<dbReference type="eggNOG" id="KOG4501">
    <property type="taxonomic scope" value="Eukaryota"/>
</dbReference>
<evidence type="ECO:0000256" key="6">
    <source>
        <dbReference type="ARBA" id="ARBA00022989"/>
    </source>
</evidence>
<keyword evidence="5" id="KW-0532">Neurotransmitter transport</keyword>
<dbReference type="GO" id="GO:0030659">
    <property type="term" value="C:cytoplasmic vesicle membrane"/>
    <property type="evidence" value="ECO:0007669"/>
    <property type="project" value="UniProtKB-SubCell"/>
</dbReference>